<dbReference type="EMBL" id="AFMF02000039">
    <property type="protein sequence ID" value="EMM93173.1"/>
    <property type="molecule type" value="Genomic_DNA"/>
</dbReference>
<name>M6H791_LEPIR</name>
<sequence>MYFYSENEMFDFVTKRFFLFSSKIFILFEDFKHSKWF</sequence>
<comment type="caution">
    <text evidence="1">The sequence shown here is derived from an EMBL/GenBank/DDBJ whole genome shotgun (WGS) entry which is preliminary data.</text>
</comment>
<evidence type="ECO:0000313" key="1">
    <source>
        <dbReference type="EMBL" id="EMM93173.1"/>
    </source>
</evidence>
<evidence type="ECO:0000313" key="2">
    <source>
        <dbReference type="Proteomes" id="UP000012089"/>
    </source>
</evidence>
<reference evidence="1 2" key="1">
    <citation type="submission" date="2013-01" db="EMBL/GenBank/DDBJ databases">
        <authorList>
            <person name="Harkins D.M."/>
            <person name="Durkin A.S."/>
            <person name="Brinkac L.M."/>
            <person name="Haft D.H."/>
            <person name="Selengut J.D."/>
            <person name="Sanka R."/>
            <person name="DePew J."/>
            <person name="Purushe J."/>
            <person name="Tulsiani S.M."/>
            <person name="Graham G.C."/>
            <person name="Burns M.-A."/>
            <person name="Dohnt M.F."/>
            <person name="Smythe L.D."/>
            <person name="McKay D.B."/>
            <person name="Craig S.B."/>
            <person name="Vinetz J.M."/>
            <person name="Sutton G.G."/>
            <person name="Nierman W.C."/>
            <person name="Fouts D.E."/>
        </authorList>
    </citation>
    <scope>NUCLEOTIDE SEQUENCE [LARGE SCALE GENOMIC DNA]</scope>
    <source>
        <strain evidence="1 2">LT2156</strain>
    </source>
</reference>
<accession>M6H791</accession>
<dbReference type="Proteomes" id="UP000012089">
    <property type="component" value="Unassembled WGS sequence"/>
</dbReference>
<dbReference type="AlphaFoldDB" id="M6H791"/>
<gene>
    <name evidence="1" type="ORF">LEP1GSC158_5231</name>
</gene>
<organism evidence="1 2">
    <name type="scientific">Leptospira interrogans serovar Zanoni str. LT2156</name>
    <dbReference type="NCBI Taxonomy" id="1001601"/>
    <lineage>
        <taxon>Bacteria</taxon>
        <taxon>Pseudomonadati</taxon>
        <taxon>Spirochaetota</taxon>
        <taxon>Spirochaetia</taxon>
        <taxon>Leptospirales</taxon>
        <taxon>Leptospiraceae</taxon>
        <taxon>Leptospira</taxon>
    </lineage>
</organism>
<protein>
    <submittedName>
        <fullName evidence="1">Uncharacterized protein</fullName>
    </submittedName>
</protein>
<proteinExistence type="predicted"/>